<organism evidence="3 4">
    <name type="scientific">Polaromonas jejuensis</name>
    <dbReference type="NCBI Taxonomy" id="457502"/>
    <lineage>
        <taxon>Bacteria</taxon>
        <taxon>Pseudomonadati</taxon>
        <taxon>Pseudomonadota</taxon>
        <taxon>Betaproteobacteria</taxon>
        <taxon>Burkholderiales</taxon>
        <taxon>Comamonadaceae</taxon>
        <taxon>Polaromonas</taxon>
    </lineage>
</organism>
<keyword evidence="2" id="KW-1133">Transmembrane helix</keyword>
<evidence type="ECO:0000256" key="2">
    <source>
        <dbReference type="SAM" id="Phobius"/>
    </source>
</evidence>
<keyword evidence="2" id="KW-0812">Transmembrane</keyword>
<evidence type="ECO:0000256" key="1">
    <source>
        <dbReference type="SAM" id="MobiDB-lite"/>
    </source>
</evidence>
<gene>
    <name evidence="3" type="ORF">ACFPP7_24495</name>
</gene>
<sequence length="145" mass="15685">MSDTTFAIASALAMFALLGVIYVVHHWREARRNPSHLTADPRAMDRQVRQLQAQVPSAERRRVRAGQPPAPQPLPPTATAAIRAAAVAAALRDAGTPLRTPNPHEPGTWAASVWGANYHRVRVDHLVANRLASQSRHAASTDAQA</sequence>
<evidence type="ECO:0000313" key="3">
    <source>
        <dbReference type="EMBL" id="MFC5524043.1"/>
    </source>
</evidence>
<protein>
    <submittedName>
        <fullName evidence="3">Uncharacterized protein</fullName>
    </submittedName>
</protein>
<comment type="caution">
    <text evidence="3">The sequence shown here is derived from an EMBL/GenBank/DDBJ whole genome shotgun (WGS) entry which is preliminary data.</text>
</comment>
<keyword evidence="4" id="KW-1185">Reference proteome</keyword>
<dbReference type="EMBL" id="JBHSMX010000066">
    <property type="protein sequence ID" value="MFC5524043.1"/>
    <property type="molecule type" value="Genomic_DNA"/>
</dbReference>
<keyword evidence="2" id="KW-0472">Membrane</keyword>
<proteinExistence type="predicted"/>
<dbReference type="Proteomes" id="UP001596084">
    <property type="component" value="Unassembled WGS sequence"/>
</dbReference>
<name>A0ABW0QHA9_9BURK</name>
<accession>A0ABW0QHA9</accession>
<evidence type="ECO:0000313" key="4">
    <source>
        <dbReference type="Proteomes" id="UP001596084"/>
    </source>
</evidence>
<dbReference type="RefSeq" id="WP_068832031.1">
    <property type="nucleotide sequence ID" value="NZ_JBHSMX010000066.1"/>
</dbReference>
<feature type="region of interest" description="Disordered" evidence="1">
    <location>
        <begin position="47"/>
        <end position="76"/>
    </location>
</feature>
<reference evidence="4" key="1">
    <citation type="journal article" date="2019" name="Int. J. Syst. Evol. Microbiol.">
        <title>The Global Catalogue of Microorganisms (GCM) 10K type strain sequencing project: providing services to taxonomists for standard genome sequencing and annotation.</title>
        <authorList>
            <consortium name="The Broad Institute Genomics Platform"/>
            <consortium name="The Broad Institute Genome Sequencing Center for Infectious Disease"/>
            <person name="Wu L."/>
            <person name="Ma J."/>
        </authorList>
    </citation>
    <scope>NUCLEOTIDE SEQUENCE [LARGE SCALE GENOMIC DNA]</scope>
    <source>
        <strain evidence="4">CGMCC 4.7277</strain>
    </source>
</reference>
<feature type="transmembrane region" description="Helical" evidence="2">
    <location>
        <begin position="6"/>
        <end position="24"/>
    </location>
</feature>